<dbReference type="SUPFAM" id="SSF48008">
    <property type="entry name" value="GntR ligand-binding domain-like"/>
    <property type="match status" value="1"/>
</dbReference>
<proteinExistence type="predicted"/>
<dbReference type="PANTHER" id="PTHR43537">
    <property type="entry name" value="TRANSCRIPTIONAL REGULATOR, GNTR FAMILY"/>
    <property type="match status" value="1"/>
</dbReference>
<dbReference type="Gene3D" id="1.20.120.530">
    <property type="entry name" value="GntR ligand-binding domain-like"/>
    <property type="match status" value="1"/>
</dbReference>
<protein>
    <submittedName>
        <fullName evidence="5">GntR family transcriptional regulator</fullName>
    </submittedName>
</protein>
<keyword evidence="1" id="KW-0805">Transcription regulation</keyword>
<evidence type="ECO:0000256" key="2">
    <source>
        <dbReference type="ARBA" id="ARBA00023125"/>
    </source>
</evidence>
<evidence type="ECO:0000313" key="6">
    <source>
        <dbReference type="Proteomes" id="UP000636505"/>
    </source>
</evidence>
<dbReference type="InterPro" id="IPR011711">
    <property type="entry name" value="GntR_C"/>
</dbReference>
<dbReference type="PANTHER" id="PTHR43537:SF41">
    <property type="entry name" value="TRANSCRIPTIONAL REGULATORY PROTEIN"/>
    <property type="match status" value="1"/>
</dbReference>
<evidence type="ECO:0000313" key="5">
    <source>
        <dbReference type="EMBL" id="MBE9075873.1"/>
    </source>
</evidence>
<dbReference type="SMART" id="SM00345">
    <property type="entry name" value="HTH_GNTR"/>
    <property type="match status" value="1"/>
</dbReference>
<dbReference type="GO" id="GO:0003700">
    <property type="term" value="F:DNA-binding transcription factor activity"/>
    <property type="evidence" value="ECO:0007669"/>
    <property type="project" value="InterPro"/>
</dbReference>
<sequence>MTAKSTLSGALSGAKGLSRTTQANVMDYLRRAILSGELPPGTRLVQAELAEALKVSVTPIREALWELNSQGLIDLDAFRGAVVHVPTLAELEDIFEVRAALLPASICRGLSHITPPQIERAAAVLDQMEAETDQTRWIALNRDFHTQLYGAKPNQHLQSVLERLSDIATIYINLSFSESMAQRDASEREHRQILATFQAQDVERAIALSLDHIHSTLAAARSVLTA</sequence>
<evidence type="ECO:0000256" key="3">
    <source>
        <dbReference type="ARBA" id="ARBA00023163"/>
    </source>
</evidence>
<dbReference type="Proteomes" id="UP000636505">
    <property type="component" value="Unassembled WGS sequence"/>
</dbReference>
<dbReference type="SMART" id="SM00895">
    <property type="entry name" value="FCD"/>
    <property type="match status" value="1"/>
</dbReference>
<keyword evidence="3" id="KW-0804">Transcription</keyword>
<accession>A0A8J7AT18</accession>
<dbReference type="EMBL" id="JADEXG010000001">
    <property type="protein sequence ID" value="MBE9075873.1"/>
    <property type="molecule type" value="Genomic_DNA"/>
</dbReference>
<dbReference type="Pfam" id="PF07729">
    <property type="entry name" value="FCD"/>
    <property type="match status" value="1"/>
</dbReference>
<evidence type="ECO:0000256" key="1">
    <source>
        <dbReference type="ARBA" id="ARBA00023015"/>
    </source>
</evidence>
<feature type="domain" description="HTH gntR-type" evidence="4">
    <location>
        <begin position="19"/>
        <end position="86"/>
    </location>
</feature>
<organism evidence="5 6">
    <name type="scientific">Vasconcelosia minhoensis LEGE 07310</name>
    <dbReference type="NCBI Taxonomy" id="915328"/>
    <lineage>
        <taxon>Bacteria</taxon>
        <taxon>Bacillati</taxon>
        <taxon>Cyanobacteriota</taxon>
        <taxon>Cyanophyceae</taxon>
        <taxon>Nodosilineales</taxon>
        <taxon>Cymatolegaceae</taxon>
        <taxon>Vasconcelosia</taxon>
        <taxon>Vasconcelosia minhoensis</taxon>
    </lineage>
</organism>
<dbReference type="AlphaFoldDB" id="A0A8J7AT18"/>
<dbReference type="Pfam" id="PF00392">
    <property type="entry name" value="GntR"/>
    <property type="match status" value="1"/>
</dbReference>
<keyword evidence="2" id="KW-0238">DNA-binding</keyword>
<dbReference type="SUPFAM" id="SSF46785">
    <property type="entry name" value="Winged helix' DNA-binding domain"/>
    <property type="match status" value="1"/>
</dbReference>
<dbReference type="RefSeq" id="WP_193904520.1">
    <property type="nucleotide sequence ID" value="NZ_JADEXG010000001.1"/>
</dbReference>
<dbReference type="Gene3D" id="1.10.10.10">
    <property type="entry name" value="Winged helix-like DNA-binding domain superfamily/Winged helix DNA-binding domain"/>
    <property type="match status" value="1"/>
</dbReference>
<dbReference type="CDD" id="cd07377">
    <property type="entry name" value="WHTH_GntR"/>
    <property type="match status" value="1"/>
</dbReference>
<reference evidence="5" key="1">
    <citation type="submission" date="2020-10" db="EMBL/GenBank/DDBJ databases">
        <authorList>
            <person name="Castelo-Branco R."/>
            <person name="Eusebio N."/>
            <person name="Adriana R."/>
            <person name="Vieira A."/>
            <person name="Brugerolle De Fraissinette N."/>
            <person name="Rezende De Castro R."/>
            <person name="Schneider M.P."/>
            <person name="Vasconcelos V."/>
            <person name="Leao P.N."/>
        </authorList>
    </citation>
    <scope>NUCLEOTIDE SEQUENCE</scope>
    <source>
        <strain evidence="5">LEGE 07310</strain>
    </source>
</reference>
<dbReference type="GO" id="GO:0003677">
    <property type="term" value="F:DNA binding"/>
    <property type="evidence" value="ECO:0007669"/>
    <property type="project" value="UniProtKB-KW"/>
</dbReference>
<dbReference type="InterPro" id="IPR000524">
    <property type="entry name" value="Tscrpt_reg_HTH_GntR"/>
</dbReference>
<name>A0A8J7AT18_9CYAN</name>
<dbReference type="InterPro" id="IPR036390">
    <property type="entry name" value="WH_DNA-bd_sf"/>
</dbReference>
<evidence type="ECO:0000259" key="4">
    <source>
        <dbReference type="PROSITE" id="PS50949"/>
    </source>
</evidence>
<comment type="caution">
    <text evidence="5">The sequence shown here is derived from an EMBL/GenBank/DDBJ whole genome shotgun (WGS) entry which is preliminary data.</text>
</comment>
<dbReference type="InterPro" id="IPR036388">
    <property type="entry name" value="WH-like_DNA-bd_sf"/>
</dbReference>
<keyword evidence="6" id="KW-1185">Reference proteome</keyword>
<gene>
    <name evidence="5" type="ORF">IQ241_00920</name>
</gene>
<dbReference type="InterPro" id="IPR008920">
    <property type="entry name" value="TF_FadR/GntR_C"/>
</dbReference>
<dbReference type="PROSITE" id="PS50949">
    <property type="entry name" value="HTH_GNTR"/>
    <property type="match status" value="1"/>
</dbReference>